<name>A0ABM5YZR4_9BACT</name>
<evidence type="ECO:0008006" key="4">
    <source>
        <dbReference type="Google" id="ProtNLM"/>
    </source>
</evidence>
<dbReference type="EMBL" id="CP014206">
    <property type="protein sequence ID" value="AMK12944.1"/>
    <property type="molecule type" value="Genomic_DNA"/>
</dbReference>
<keyword evidence="1" id="KW-0175">Coiled coil</keyword>
<sequence length="154" mass="17202">MPENITPQILAKLEPYLEQLDQTWEAQPENQRHPTLPLTVDGKVNVRGIAKVIGLRQSQEQHFFRKPELAAPINSLAQIQGVKPIGSRMLADHSDKAAADRLARTATEKNNLARVLAEKEAEIESLRDENAMLHARLAQIESAGTAIRTDWPED</sequence>
<dbReference type="Proteomes" id="UP000055611">
    <property type="component" value="Chromosome"/>
</dbReference>
<organism evidence="2 3">
    <name type="scientific">Pseudodesulfovibrio indicus</name>
    <dbReference type="NCBI Taxonomy" id="1716143"/>
    <lineage>
        <taxon>Bacteria</taxon>
        <taxon>Pseudomonadati</taxon>
        <taxon>Thermodesulfobacteriota</taxon>
        <taxon>Desulfovibrionia</taxon>
        <taxon>Desulfovibrionales</taxon>
        <taxon>Desulfovibrionaceae</taxon>
    </lineage>
</organism>
<protein>
    <recommendedName>
        <fullName evidence="4">Transposase</fullName>
    </recommendedName>
</protein>
<accession>A0ABM5YZR4</accession>
<keyword evidence="3" id="KW-1185">Reference proteome</keyword>
<proteinExistence type="predicted"/>
<feature type="coiled-coil region" evidence="1">
    <location>
        <begin position="102"/>
        <end position="143"/>
    </location>
</feature>
<evidence type="ECO:0000256" key="1">
    <source>
        <dbReference type="SAM" id="Coils"/>
    </source>
</evidence>
<dbReference type="RefSeq" id="WP_066807067.1">
    <property type="nucleotide sequence ID" value="NZ_CP014206.1"/>
</dbReference>
<evidence type="ECO:0000313" key="3">
    <source>
        <dbReference type="Proteomes" id="UP000055611"/>
    </source>
</evidence>
<reference evidence="2 3" key="1">
    <citation type="journal article" date="2016" name="Front. Microbiol.">
        <title>Genome Sequence of the Piezophilic, Mesophilic Sulfate-Reducing Bacterium Desulfovibrio indicus J2T.</title>
        <authorList>
            <person name="Cao J."/>
            <person name="Maignien L."/>
            <person name="Shao Z."/>
            <person name="Alain K."/>
            <person name="Jebbar M."/>
        </authorList>
    </citation>
    <scope>NUCLEOTIDE SEQUENCE [LARGE SCALE GENOMIC DNA]</scope>
    <source>
        <strain evidence="2 3">J2</strain>
    </source>
</reference>
<gene>
    <name evidence="2" type="ORF">AWY79_06450</name>
</gene>
<evidence type="ECO:0000313" key="2">
    <source>
        <dbReference type="EMBL" id="AMK12944.1"/>
    </source>
</evidence>